<comment type="caution">
    <text evidence="8">The sequence shown here is derived from an EMBL/GenBank/DDBJ whole genome shotgun (WGS) entry which is preliminary data.</text>
</comment>
<keyword evidence="3 6" id="KW-0378">Hydrolase</keyword>
<comment type="similarity">
    <text evidence="6">Belongs to the peptidase M48 family.</text>
</comment>
<dbReference type="EMBL" id="BMXG01000006">
    <property type="protein sequence ID" value="GHB98386.1"/>
    <property type="molecule type" value="Genomic_DNA"/>
</dbReference>
<evidence type="ECO:0000259" key="7">
    <source>
        <dbReference type="Pfam" id="PF01435"/>
    </source>
</evidence>
<dbReference type="GO" id="GO:0004222">
    <property type="term" value="F:metalloendopeptidase activity"/>
    <property type="evidence" value="ECO:0007669"/>
    <property type="project" value="InterPro"/>
</dbReference>
<dbReference type="InterPro" id="IPR001915">
    <property type="entry name" value="Peptidase_M48"/>
</dbReference>
<dbReference type="Pfam" id="PF01435">
    <property type="entry name" value="Peptidase_M48"/>
    <property type="match status" value="1"/>
</dbReference>
<proteinExistence type="inferred from homology"/>
<protein>
    <submittedName>
        <fullName evidence="8">Zn-dependent protease</fullName>
    </submittedName>
</protein>
<reference evidence="8" key="1">
    <citation type="journal article" date="2014" name="Int. J. Syst. Evol. Microbiol.">
        <title>Complete genome sequence of Corynebacterium casei LMG S-19264T (=DSM 44701T), isolated from a smear-ripened cheese.</title>
        <authorList>
            <consortium name="US DOE Joint Genome Institute (JGI-PGF)"/>
            <person name="Walter F."/>
            <person name="Albersmeier A."/>
            <person name="Kalinowski J."/>
            <person name="Ruckert C."/>
        </authorList>
    </citation>
    <scope>NUCLEOTIDE SEQUENCE</scope>
    <source>
        <strain evidence="8">KCTC 12870</strain>
    </source>
</reference>
<sequence>MEISQPIVSTFIAGLAIAWLTGCSTVSETGRSQLSLVSDAEVESMAVSQFDQMKHEMPIANDPAKQQALRRVGEKIVRAARAQGADLLPPEQWEFVLFDSDQVNAFAMPGGKVGFYTGIFPLFQSDDDIAVVMGHEIAHVSADHGAEKVSQQMANQVAGTALSIGLGVGGVEHDTQQIVMASYGMGSNFGFILPFSRTMESEADHIGLLYSSTAGYDPRASVPFWQRMAANGGERPPEFLSTHPSENTRIARLQELIPEMLPLYYKASGQTQNEWLGPVAPHYAMND</sequence>
<keyword evidence="9" id="KW-1185">Reference proteome</keyword>
<dbReference type="PANTHER" id="PTHR22726:SF24">
    <property type="entry name" value="M48 FAMILY METALLOPEPTIDASE"/>
    <property type="match status" value="1"/>
</dbReference>
<name>A0A8J3DAV7_9BACT</name>
<dbReference type="GO" id="GO:0051603">
    <property type="term" value="P:proteolysis involved in protein catabolic process"/>
    <property type="evidence" value="ECO:0007669"/>
    <property type="project" value="TreeGrafter"/>
</dbReference>
<keyword evidence="1 6" id="KW-0645">Protease</keyword>
<dbReference type="GO" id="GO:0016020">
    <property type="term" value="C:membrane"/>
    <property type="evidence" value="ECO:0007669"/>
    <property type="project" value="TreeGrafter"/>
</dbReference>
<dbReference type="GO" id="GO:0046872">
    <property type="term" value="F:metal ion binding"/>
    <property type="evidence" value="ECO:0007669"/>
    <property type="project" value="UniProtKB-KW"/>
</dbReference>
<gene>
    <name evidence="8" type="ORF">GCM10007047_13100</name>
</gene>
<dbReference type="Proteomes" id="UP000642829">
    <property type="component" value="Unassembled WGS sequence"/>
</dbReference>
<organism evidence="8 9">
    <name type="scientific">Cerasicoccus arenae</name>
    <dbReference type="NCBI Taxonomy" id="424488"/>
    <lineage>
        <taxon>Bacteria</taxon>
        <taxon>Pseudomonadati</taxon>
        <taxon>Verrucomicrobiota</taxon>
        <taxon>Opitutia</taxon>
        <taxon>Puniceicoccales</taxon>
        <taxon>Cerasicoccaceae</taxon>
        <taxon>Cerasicoccus</taxon>
    </lineage>
</organism>
<dbReference type="InterPro" id="IPR051156">
    <property type="entry name" value="Mito/Outer_Membr_Metalloprot"/>
</dbReference>
<evidence type="ECO:0000313" key="9">
    <source>
        <dbReference type="Proteomes" id="UP000642829"/>
    </source>
</evidence>
<evidence type="ECO:0000313" key="8">
    <source>
        <dbReference type="EMBL" id="GHB98386.1"/>
    </source>
</evidence>
<keyword evidence="2" id="KW-0479">Metal-binding</keyword>
<evidence type="ECO:0000256" key="3">
    <source>
        <dbReference type="ARBA" id="ARBA00022801"/>
    </source>
</evidence>
<dbReference type="AlphaFoldDB" id="A0A8J3DAV7"/>
<keyword evidence="5 6" id="KW-0482">Metalloprotease</keyword>
<dbReference type="CDD" id="cd07331">
    <property type="entry name" value="M48C_Oma1_like"/>
    <property type="match status" value="1"/>
</dbReference>
<evidence type="ECO:0000256" key="6">
    <source>
        <dbReference type="RuleBase" id="RU003983"/>
    </source>
</evidence>
<keyword evidence="4 6" id="KW-0862">Zinc</keyword>
<reference evidence="8" key="2">
    <citation type="submission" date="2020-09" db="EMBL/GenBank/DDBJ databases">
        <authorList>
            <person name="Sun Q."/>
            <person name="Kim S."/>
        </authorList>
    </citation>
    <scope>NUCLEOTIDE SEQUENCE</scope>
    <source>
        <strain evidence="8">KCTC 12870</strain>
    </source>
</reference>
<accession>A0A8J3DAV7</accession>
<dbReference type="RefSeq" id="WP_189513166.1">
    <property type="nucleotide sequence ID" value="NZ_BMXG01000006.1"/>
</dbReference>
<dbReference type="Gene3D" id="3.30.2010.10">
    <property type="entry name" value="Metalloproteases ('zincins'), catalytic domain"/>
    <property type="match status" value="1"/>
</dbReference>
<evidence type="ECO:0000256" key="5">
    <source>
        <dbReference type="ARBA" id="ARBA00023049"/>
    </source>
</evidence>
<feature type="domain" description="Peptidase M48" evidence="7">
    <location>
        <begin position="63"/>
        <end position="256"/>
    </location>
</feature>
<evidence type="ECO:0000256" key="2">
    <source>
        <dbReference type="ARBA" id="ARBA00022723"/>
    </source>
</evidence>
<comment type="cofactor">
    <cofactor evidence="6">
        <name>Zn(2+)</name>
        <dbReference type="ChEBI" id="CHEBI:29105"/>
    </cofactor>
    <text evidence="6">Binds 1 zinc ion per subunit.</text>
</comment>
<evidence type="ECO:0000256" key="1">
    <source>
        <dbReference type="ARBA" id="ARBA00022670"/>
    </source>
</evidence>
<evidence type="ECO:0000256" key="4">
    <source>
        <dbReference type="ARBA" id="ARBA00022833"/>
    </source>
</evidence>
<dbReference type="PANTHER" id="PTHR22726">
    <property type="entry name" value="METALLOENDOPEPTIDASE OMA1"/>
    <property type="match status" value="1"/>
</dbReference>